<dbReference type="InterPro" id="IPR020849">
    <property type="entry name" value="Small_GTPase_Ras-type"/>
</dbReference>
<dbReference type="Pfam" id="PF00071">
    <property type="entry name" value="Ras"/>
    <property type="match status" value="1"/>
</dbReference>
<dbReference type="GO" id="GO:0007165">
    <property type="term" value="P:signal transduction"/>
    <property type="evidence" value="ECO:0007669"/>
    <property type="project" value="InterPro"/>
</dbReference>
<dbReference type="OrthoDB" id="5976022at2759"/>
<reference evidence="5" key="1">
    <citation type="submission" date="2013-11" db="EMBL/GenBank/DDBJ databases">
        <title>Genome sequence of the fusiform rust pathogen reveals effectors for host alternation and coevolution with pine.</title>
        <authorList>
            <consortium name="DOE Joint Genome Institute"/>
            <person name="Smith K."/>
            <person name="Pendleton A."/>
            <person name="Kubisiak T."/>
            <person name="Anderson C."/>
            <person name="Salamov A."/>
            <person name="Aerts A."/>
            <person name="Riley R."/>
            <person name="Clum A."/>
            <person name="Lindquist E."/>
            <person name="Ence D."/>
            <person name="Campbell M."/>
            <person name="Kronenberg Z."/>
            <person name="Feau N."/>
            <person name="Dhillon B."/>
            <person name="Hamelin R."/>
            <person name="Burleigh J."/>
            <person name="Smith J."/>
            <person name="Yandell M."/>
            <person name="Nelson C."/>
            <person name="Grigoriev I."/>
            <person name="Davis J."/>
        </authorList>
    </citation>
    <scope>NUCLEOTIDE SEQUENCE</scope>
    <source>
        <strain evidence="5">G11</strain>
    </source>
</reference>
<comment type="subcellular location">
    <subcellularLocation>
        <location evidence="1">Cell membrane</location>
        <topology evidence="1">Lipid-anchor</topology>
        <orientation evidence="1">Cytoplasmic side</orientation>
    </subcellularLocation>
</comment>
<dbReference type="SMART" id="SM00175">
    <property type="entry name" value="RAB"/>
    <property type="match status" value="1"/>
</dbReference>
<dbReference type="InterPro" id="IPR027417">
    <property type="entry name" value="P-loop_NTPase"/>
</dbReference>
<dbReference type="EMBL" id="MU167222">
    <property type="protein sequence ID" value="KAG0150135.1"/>
    <property type="molecule type" value="Genomic_DNA"/>
</dbReference>
<evidence type="ECO:0000256" key="4">
    <source>
        <dbReference type="SAM" id="MobiDB-lite"/>
    </source>
</evidence>
<keyword evidence="2" id="KW-0547">Nucleotide-binding</keyword>
<dbReference type="Proteomes" id="UP000886653">
    <property type="component" value="Unassembled WGS sequence"/>
</dbReference>
<evidence type="ECO:0000313" key="6">
    <source>
        <dbReference type="Proteomes" id="UP000886653"/>
    </source>
</evidence>
<keyword evidence="6" id="KW-1185">Reference proteome</keyword>
<keyword evidence="3" id="KW-0342">GTP-binding</keyword>
<dbReference type="GO" id="GO:0003924">
    <property type="term" value="F:GTPase activity"/>
    <property type="evidence" value="ECO:0007669"/>
    <property type="project" value="InterPro"/>
</dbReference>
<dbReference type="PROSITE" id="PS51421">
    <property type="entry name" value="RAS"/>
    <property type="match status" value="1"/>
</dbReference>
<dbReference type="InterPro" id="IPR005225">
    <property type="entry name" value="Small_GTP-bd"/>
</dbReference>
<dbReference type="PROSITE" id="PS51420">
    <property type="entry name" value="RHO"/>
    <property type="match status" value="1"/>
</dbReference>
<dbReference type="NCBIfam" id="TIGR00231">
    <property type="entry name" value="small_GTP"/>
    <property type="match status" value="1"/>
</dbReference>
<dbReference type="GO" id="GO:0005525">
    <property type="term" value="F:GTP binding"/>
    <property type="evidence" value="ECO:0007669"/>
    <property type="project" value="UniProtKB-KW"/>
</dbReference>
<dbReference type="PANTHER" id="PTHR24070">
    <property type="entry name" value="RAS, DI-RAS, AND RHEB FAMILY MEMBERS OF SMALL GTPASE SUPERFAMILY"/>
    <property type="match status" value="1"/>
</dbReference>
<evidence type="ECO:0000256" key="2">
    <source>
        <dbReference type="ARBA" id="ARBA00022741"/>
    </source>
</evidence>
<evidence type="ECO:0000256" key="3">
    <source>
        <dbReference type="ARBA" id="ARBA00023134"/>
    </source>
</evidence>
<dbReference type="SUPFAM" id="SSF52540">
    <property type="entry name" value="P-loop containing nucleoside triphosphate hydrolases"/>
    <property type="match status" value="1"/>
</dbReference>
<gene>
    <name evidence="5" type="ORF">CROQUDRAFT_73452</name>
</gene>
<protein>
    <submittedName>
        <fullName evidence="5">Uncharacterized protein</fullName>
    </submittedName>
</protein>
<organism evidence="5 6">
    <name type="scientific">Cronartium quercuum f. sp. fusiforme G11</name>
    <dbReference type="NCBI Taxonomy" id="708437"/>
    <lineage>
        <taxon>Eukaryota</taxon>
        <taxon>Fungi</taxon>
        <taxon>Dikarya</taxon>
        <taxon>Basidiomycota</taxon>
        <taxon>Pucciniomycotina</taxon>
        <taxon>Pucciniomycetes</taxon>
        <taxon>Pucciniales</taxon>
        <taxon>Coleosporiaceae</taxon>
        <taxon>Cronartium</taxon>
    </lineage>
</organism>
<dbReference type="AlphaFoldDB" id="A0A9P6NN00"/>
<accession>A0A9P6NN00</accession>
<dbReference type="SMART" id="SM00174">
    <property type="entry name" value="RHO"/>
    <property type="match status" value="1"/>
</dbReference>
<dbReference type="SMART" id="SM00173">
    <property type="entry name" value="RAS"/>
    <property type="match status" value="1"/>
</dbReference>
<dbReference type="PROSITE" id="PS51419">
    <property type="entry name" value="RAB"/>
    <property type="match status" value="1"/>
</dbReference>
<evidence type="ECO:0000313" key="5">
    <source>
        <dbReference type="EMBL" id="KAG0150135.1"/>
    </source>
</evidence>
<feature type="region of interest" description="Disordered" evidence="4">
    <location>
        <begin position="261"/>
        <end position="284"/>
    </location>
</feature>
<comment type="caution">
    <text evidence="5">The sequence shown here is derived from an EMBL/GenBank/DDBJ whole genome shotgun (WGS) entry which is preliminary data.</text>
</comment>
<name>A0A9P6NN00_9BASI</name>
<dbReference type="InterPro" id="IPR001806">
    <property type="entry name" value="Small_GTPase"/>
</dbReference>
<dbReference type="GO" id="GO:0005886">
    <property type="term" value="C:plasma membrane"/>
    <property type="evidence" value="ECO:0007669"/>
    <property type="project" value="UniProtKB-SubCell"/>
</dbReference>
<proteinExistence type="predicted"/>
<dbReference type="Gene3D" id="3.40.50.300">
    <property type="entry name" value="P-loop containing nucleotide triphosphate hydrolases"/>
    <property type="match status" value="1"/>
</dbReference>
<sequence>MGWKTAPAKVNPNKVTIVIIGDGGVGKSSITMKFVKDEFEDSYDPTIDDSYTVSMDIDGTPWQIEILDTAGQEEFSGLWVEHAISQGDALIVTYAINSTSSFRLVPNLLKIASNARRGQLSSDRKTKEVRTTPIYQTWEFPFPFALVGNKVDLAESRTVPTSEGVQLADSCGGLFYESSAKANINVHEMFIDLIRSVQQLRLKERAHDKDIMTRDQDFIPNIGYHQIKPGMLTAPNSSWTMAPCENVENTVEKSAPIDLTSAQQRPNSPEANSSPTACGFSTSHSSCKCLVN</sequence>
<evidence type="ECO:0000256" key="1">
    <source>
        <dbReference type="ARBA" id="ARBA00004342"/>
    </source>
</evidence>
<dbReference type="PRINTS" id="PR00449">
    <property type="entry name" value="RASTRNSFRMNG"/>
</dbReference>